<reference evidence="6 7" key="1">
    <citation type="journal article" date="2017" name="G3 (Bethesda)">
        <title>The Physical Genome Mapping of Anopheles albimanus Corrected Scaffold Misassemblies and Identified Interarm Rearrangements in Genus Anopheles.</title>
        <authorList>
            <person name="Artemov G.N."/>
            <person name="Peery A.N."/>
            <person name="Jiang X."/>
            <person name="Tu Z."/>
            <person name="Stegniy V.N."/>
            <person name="Sharakhova M.V."/>
            <person name="Sharakhov I.V."/>
        </authorList>
    </citation>
    <scope>NUCLEOTIDE SEQUENCE [LARGE SCALE GENOMIC DNA]</scope>
    <source>
        <strain evidence="6 7">ALBI9_A</strain>
    </source>
</reference>
<dbReference type="VEuPathDB" id="VectorBase:AALB20_030583"/>
<dbReference type="InterPro" id="IPR045179">
    <property type="entry name" value="YgfZ/GcvT"/>
</dbReference>
<evidence type="ECO:0000259" key="4">
    <source>
        <dbReference type="Pfam" id="PF10170"/>
    </source>
</evidence>
<dbReference type="InterPro" id="IPR027266">
    <property type="entry name" value="TrmE/GcvT-like"/>
</dbReference>
<keyword evidence="7" id="KW-1185">Reference proteome</keyword>
<keyword evidence="2" id="KW-0809">Transit peptide</keyword>
<dbReference type="Pfam" id="PF25455">
    <property type="entry name" value="Beta-barrel_CAF17_C"/>
    <property type="match status" value="1"/>
</dbReference>
<name>A0A182FT84_ANOAL</name>
<dbReference type="VEuPathDB" id="VectorBase:AALB20_029342"/>
<protein>
    <submittedName>
        <fullName evidence="6">Uncharacterized protein</fullName>
    </submittedName>
</protein>
<dbReference type="AlphaFoldDB" id="A0A182FT84"/>
<sequence length="496" mass="56081">MLITRWTGSLFRPATGVFRFDRTISCSSSVRSTADDGSQQKLYSFERLSGRALVRVHGEDSVNFLQGLMTNDMRHFEHSRAIYTMFLRVNGRVFCDALVYRHPEAKGNDDFLLECDQPIASRLEKHLKLYRLRKKVQVLLDETYHSWVAYRERIDPEAKVLPAEEKKAHTDPHLFRDPRLPWLGYRILIGGGDDQTGKLDRLLEKFSGVIATVPQYVPFRYTVGVGEGELNLPDGKAFPLESNCDWLHGVSFHKGCYIGQELTARTYHTGVTRKRLMPLQFEGQPLEDVPVDILREADIKNESGASVGKLRGYAAGRGIGLLRIEKVLPASGPMMLTVPGITHSIVCHTSRPFCFRFRMATTQEQIRTDPESSSAAASSERPVPTLIPFRCELCEASESADYYGRRPPFVGKLIELAEDSYVMRDPFAPPPQAVPDKPPCEYFLVLGADCNLCRRTVCKASDCSFFYGATFCRSCSLERVLEFPLEVRSKIKKQFS</sequence>
<evidence type="ECO:0000313" key="7">
    <source>
        <dbReference type="Proteomes" id="UP000069272"/>
    </source>
</evidence>
<keyword evidence="3" id="KW-0496">Mitochondrion</keyword>
<dbReference type="VEuPathDB" id="VectorBase:AALB009764"/>
<dbReference type="PANTHER" id="PTHR22602:SF0">
    <property type="entry name" value="TRANSFERASE CAF17, MITOCHONDRIAL-RELATED"/>
    <property type="match status" value="1"/>
</dbReference>
<dbReference type="Proteomes" id="UP000069272">
    <property type="component" value="Chromosome 3R"/>
</dbReference>
<evidence type="ECO:0000313" key="6">
    <source>
        <dbReference type="EnsemblMetazoa" id="AALB009764-PA"/>
    </source>
</evidence>
<dbReference type="PRINTS" id="PR01995">
    <property type="entry name" value="UPF0595"/>
</dbReference>
<accession>A0A182FT84</accession>
<dbReference type="SUPFAM" id="SSF103025">
    <property type="entry name" value="Folate-binding domain"/>
    <property type="match status" value="1"/>
</dbReference>
<dbReference type="InterPro" id="IPR057460">
    <property type="entry name" value="CAF17_C"/>
</dbReference>
<dbReference type="Gene3D" id="3.30.1360.120">
    <property type="entry name" value="Probable tRNA modification gtpase trme, domain 1"/>
    <property type="match status" value="1"/>
</dbReference>
<dbReference type="NCBIfam" id="TIGR03317">
    <property type="entry name" value="ygfZ_signature"/>
    <property type="match status" value="1"/>
</dbReference>
<dbReference type="InterPro" id="IPR017703">
    <property type="entry name" value="YgfZ/GCV_T_CS"/>
</dbReference>
<dbReference type="InterPro" id="IPR018785">
    <property type="entry name" value="CDPF1_dom"/>
</dbReference>
<comment type="subcellular location">
    <subcellularLocation>
        <location evidence="1">Mitochondrion</location>
    </subcellularLocation>
</comment>
<evidence type="ECO:0000256" key="2">
    <source>
        <dbReference type="ARBA" id="ARBA00022946"/>
    </source>
</evidence>
<evidence type="ECO:0000259" key="5">
    <source>
        <dbReference type="Pfam" id="PF25455"/>
    </source>
</evidence>
<feature type="domain" description="CAF17 C-terminal" evidence="5">
    <location>
        <begin position="273"/>
        <end position="334"/>
    </location>
</feature>
<dbReference type="STRING" id="7167.A0A182FT84"/>
<feature type="domain" description="Cysteine-rich DPF motif" evidence="4">
    <location>
        <begin position="389"/>
        <end position="492"/>
    </location>
</feature>
<dbReference type="EnsemblMetazoa" id="AALB009764-RA">
    <property type="protein sequence ID" value="AALB009764-PA"/>
    <property type="gene ID" value="AALB009764"/>
</dbReference>
<dbReference type="GO" id="GO:0016226">
    <property type="term" value="P:iron-sulfur cluster assembly"/>
    <property type="evidence" value="ECO:0007669"/>
    <property type="project" value="TreeGrafter"/>
</dbReference>
<proteinExistence type="predicted"/>
<organism evidence="6 7">
    <name type="scientific">Anopheles albimanus</name>
    <name type="common">New world malaria mosquito</name>
    <dbReference type="NCBI Taxonomy" id="7167"/>
    <lineage>
        <taxon>Eukaryota</taxon>
        <taxon>Metazoa</taxon>
        <taxon>Ecdysozoa</taxon>
        <taxon>Arthropoda</taxon>
        <taxon>Hexapoda</taxon>
        <taxon>Insecta</taxon>
        <taxon>Pterygota</taxon>
        <taxon>Neoptera</taxon>
        <taxon>Endopterygota</taxon>
        <taxon>Diptera</taxon>
        <taxon>Nematocera</taxon>
        <taxon>Culicoidea</taxon>
        <taxon>Culicidae</taxon>
        <taxon>Anophelinae</taxon>
        <taxon>Anopheles</taxon>
    </lineage>
</organism>
<evidence type="ECO:0000256" key="1">
    <source>
        <dbReference type="ARBA" id="ARBA00004173"/>
    </source>
</evidence>
<dbReference type="Pfam" id="PF10170">
    <property type="entry name" value="C6_DPF"/>
    <property type="match status" value="1"/>
</dbReference>
<dbReference type="GO" id="GO:0005759">
    <property type="term" value="C:mitochondrial matrix"/>
    <property type="evidence" value="ECO:0007669"/>
    <property type="project" value="TreeGrafter"/>
</dbReference>
<reference evidence="6" key="2">
    <citation type="submission" date="2022-08" db="UniProtKB">
        <authorList>
            <consortium name="EnsemblMetazoa"/>
        </authorList>
    </citation>
    <scope>IDENTIFICATION</scope>
    <source>
        <strain evidence="6">STECLA/ALBI9_A</strain>
    </source>
</reference>
<evidence type="ECO:0000256" key="3">
    <source>
        <dbReference type="ARBA" id="ARBA00023128"/>
    </source>
</evidence>
<dbReference type="PANTHER" id="PTHR22602">
    <property type="entry name" value="TRANSFERASE CAF17, MITOCHONDRIAL-RELATED"/>
    <property type="match status" value="1"/>
</dbReference>